<evidence type="ECO:0000313" key="2">
    <source>
        <dbReference type="Proteomes" id="UP000035642"/>
    </source>
</evidence>
<dbReference type="AlphaFoldDB" id="A0A0K0DCY1"/>
<reference evidence="3" key="2">
    <citation type="submission" date="2016-04" db="UniProtKB">
        <authorList>
            <consortium name="WormBaseParasite"/>
        </authorList>
    </citation>
    <scope>IDENTIFICATION</scope>
</reference>
<keyword evidence="1" id="KW-0812">Transmembrane</keyword>
<reference evidence="2" key="1">
    <citation type="submission" date="2012-09" db="EMBL/GenBank/DDBJ databases">
        <authorList>
            <person name="Martin A.A."/>
        </authorList>
    </citation>
    <scope>NUCLEOTIDE SEQUENCE</scope>
</reference>
<sequence>MNIYTPAEGLFGTHVTWEDIEADMQREFHTTASFGPNKSAKNISDCNGFMSIIALIDPDWQRKDKELPEKFVVKVIREPNLLIFNEVSETVAHFGCPAVDLVRLMSACLSGKDRREHWEELLEEFYGYLKEECGNREMPYTYFQLKESYRRFFPLGAFMIIPIIGPLFDIICKKQDEHQKQKVILKVTNSRVKSKKYVYGILTEFGSRNEED</sequence>
<name>A0A0K0DCY1_ANGCA</name>
<dbReference type="Pfam" id="PF07914">
    <property type="entry name" value="DUF1679"/>
    <property type="match status" value="2"/>
</dbReference>
<keyword evidence="2" id="KW-1185">Reference proteome</keyword>
<dbReference type="PANTHER" id="PTHR23020">
    <property type="entry name" value="UNCHARACTERIZED NUCLEAR HORMONE RECEPTOR-RELATED"/>
    <property type="match status" value="1"/>
</dbReference>
<dbReference type="InterPro" id="IPR052961">
    <property type="entry name" value="Oxido-Kinase-like_Enzymes"/>
</dbReference>
<protein>
    <submittedName>
        <fullName evidence="3">NB-ARC domain-containing protein</fullName>
    </submittedName>
</protein>
<dbReference type="PANTHER" id="PTHR23020:SF8">
    <property type="entry name" value="CHK KINASE-LIKE DOMAIN-CONTAINING PROTEIN"/>
    <property type="match status" value="1"/>
</dbReference>
<organism evidence="2 3">
    <name type="scientific">Angiostrongylus cantonensis</name>
    <name type="common">Rat lungworm</name>
    <dbReference type="NCBI Taxonomy" id="6313"/>
    <lineage>
        <taxon>Eukaryota</taxon>
        <taxon>Metazoa</taxon>
        <taxon>Ecdysozoa</taxon>
        <taxon>Nematoda</taxon>
        <taxon>Chromadorea</taxon>
        <taxon>Rhabditida</taxon>
        <taxon>Rhabditina</taxon>
        <taxon>Rhabditomorpha</taxon>
        <taxon>Strongyloidea</taxon>
        <taxon>Metastrongylidae</taxon>
        <taxon>Angiostrongylus</taxon>
    </lineage>
</organism>
<dbReference type="Proteomes" id="UP000035642">
    <property type="component" value="Unassembled WGS sequence"/>
</dbReference>
<evidence type="ECO:0000256" key="1">
    <source>
        <dbReference type="SAM" id="Phobius"/>
    </source>
</evidence>
<keyword evidence="1" id="KW-1133">Transmembrane helix</keyword>
<evidence type="ECO:0000313" key="3">
    <source>
        <dbReference type="WBParaSite" id="ACAC_0000849801-mRNA-1"/>
    </source>
</evidence>
<keyword evidence="1" id="KW-0472">Membrane</keyword>
<feature type="transmembrane region" description="Helical" evidence="1">
    <location>
        <begin position="152"/>
        <end position="172"/>
    </location>
</feature>
<dbReference type="WBParaSite" id="ACAC_0000849801-mRNA-1">
    <property type="protein sequence ID" value="ACAC_0000849801-mRNA-1"/>
    <property type="gene ID" value="ACAC_0000849801"/>
</dbReference>
<proteinExistence type="predicted"/>
<dbReference type="InterPro" id="IPR012877">
    <property type="entry name" value="Dhs-27"/>
</dbReference>
<accession>A0A0K0DCY1</accession>